<evidence type="ECO:0000313" key="1">
    <source>
        <dbReference type="EMBL" id="PYH43884.1"/>
    </source>
</evidence>
<organism evidence="1 2">
    <name type="scientific">Aspergillus saccharolyticus JOP 1030-1</name>
    <dbReference type="NCBI Taxonomy" id="1450539"/>
    <lineage>
        <taxon>Eukaryota</taxon>
        <taxon>Fungi</taxon>
        <taxon>Dikarya</taxon>
        <taxon>Ascomycota</taxon>
        <taxon>Pezizomycotina</taxon>
        <taxon>Eurotiomycetes</taxon>
        <taxon>Eurotiomycetidae</taxon>
        <taxon>Eurotiales</taxon>
        <taxon>Aspergillaceae</taxon>
        <taxon>Aspergillus</taxon>
        <taxon>Aspergillus subgen. Circumdati</taxon>
    </lineage>
</organism>
<dbReference type="OrthoDB" id="4187970at2759"/>
<keyword evidence="2" id="KW-1185">Reference proteome</keyword>
<dbReference type="RefSeq" id="XP_025429866.1">
    <property type="nucleotide sequence ID" value="XM_025578195.1"/>
</dbReference>
<protein>
    <submittedName>
        <fullName evidence="1">Uncharacterized protein</fullName>
    </submittedName>
</protein>
<dbReference type="Proteomes" id="UP000248349">
    <property type="component" value="Unassembled WGS sequence"/>
</dbReference>
<accession>A0A318ZC39</accession>
<dbReference type="STRING" id="1450539.A0A318ZC39"/>
<proteinExistence type="predicted"/>
<evidence type="ECO:0000313" key="2">
    <source>
        <dbReference type="Proteomes" id="UP000248349"/>
    </source>
</evidence>
<gene>
    <name evidence="1" type="ORF">BP01DRAFT_392982</name>
</gene>
<sequence length="120" mass="13014">MTKPKHTSNTTTLHNASPSIRCSALTDSNSSKLITAIWKTSIRSDDCTITDSTIREGSWRPRCEVSGSAIGRTSALRPSTVVNCRVTGSRLKKADLVDCDVEDYVIVNTDLKGVMVKNGI</sequence>
<reference evidence="1 2" key="1">
    <citation type="submission" date="2016-12" db="EMBL/GenBank/DDBJ databases">
        <title>The genomes of Aspergillus section Nigri reveals drivers in fungal speciation.</title>
        <authorList>
            <consortium name="DOE Joint Genome Institute"/>
            <person name="Vesth T.C."/>
            <person name="Nybo J."/>
            <person name="Theobald S."/>
            <person name="Brandl J."/>
            <person name="Frisvad J.C."/>
            <person name="Nielsen K.F."/>
            <person name="Lyhne E.K."/>
            <person name="Kogle M.E."/>
            <person name="Kuo A."/>
            <person name="Riley R."/>
            <person name="Clum A."/>
            <person name="Nolan M."/>
            <person name="Lipzen A."/>
            <person name="Salamov A."/>
            <person name="Henrissat B."/>
            <person name="Wiebenga A."/>
            <person name="De Vries R.P."/>
            <person name="Grigoriev I.V."/>
            <person name="Mortensen U.H."/>
            <person name="Andersen M.R."/>
            <person name="Baker S.E."/>
        </authorList>
    </citation>
    <scope>NUCLEOTIDE SEQUENCE [LARGE SCALE GENOMIC DNA]</scope>
    <source>
        <strain evidence="1 2">JOP 1030-1</strain>
    </source>
</reference>
<dbReference type="GeneID" id="37079424"/>
<dbReference type="EMBL" id="KZ821240">
    <property type="protein sequence ID" value="PYH43884.1"/>
    <property type="molecule type" value="Genomic_DNA"/>
</dbReference>
<dbReference type="AlphaFoldDB" id="A0A318ZC39"/>
<name>A0A318ZC39_9EURO</name>